<dbReference type="OrthoDB" id="9816280at2"/>
<accession>A0A318KSN3</accession>
<sequence length="274" mass="30505">MPASVVPVLMYHHVSPTPGLITVSPAHFAAQMCWLKRHGYTTLTLDALAGFLAGEPVPAKSVVISFDDGYLDNWVYAHPVLEQYGLHAVLFLITRWLGEGPLRPHAGQGNTPLPACLSHHAGKTAIDAGQTDLVMMRWSEVLAARDAGTFEFHSHTHTHNRWDKIYPGDADNKSKALAHDLASSRNLLTERLGEVSSHLCWPQGYYDDDYIRVAEAAGFRHLYTTEPGVVGADSMASRLPRIVVKDRGLGWFAPRMWAYRQPALARWYLGRKSR</sequence>
<reference evidence="3 4" key="1">
    <citation type="submission" date="2018-05" db="EMBL/GenBank/DDBJ databases">
        <title>Genomic Encyclopedia of Type Strains, Phase IV (KMG-IV): sequencing the most valuable type-strain genomes for metagenomic binning, comparative biology and taxonomic classification.</title>
        <authorList>
            <person name="Goeker M."/>
        </authorList>
    </citation>
    <scope>NUCLEOTIDE SEQUENCE [LARGE SCALE GENOMIC DNA]</scope>
    <source>
        <strain evidence="3 4">DSM 29661</strain>
    </source>
</reference>
<dbReference type="RefSeq" id="WP_110389796.1">
    <property type="nucleotide sequence ID" value="NZ_QJKI01000003.1"/>
</dbReference>
<evidence type="ECO:0000313" key="3">
    <source>
        <dbReference type="EMBL" id="PXX80759.1"/>
    </source>
</evidence>
<evidence type="ECO:0000259" key="2">
    <source>
        <dbReference type="PROSITE" id="PS51677"/>
    </source>
</evidence>
<dbReference type="Proteomes" id="UP000247555">
    <property type="component" value="Unassembled WGS sequence"/>
</dbReference>
<dbReference type="CDD" id="cd10969">
    <property type="entry name" value="CE4_Ecf1_like_5s"/>
    <property type="match status" value="1"/>
</dbReference>
<evidence type="ECO:0000313" key="4">
    <source>
        <dbReference type="Proteomes" id="UP000247555"/>
    </source>
</evidence>
<dbReference type="InterPro" id="IPR051398">
    <property type="entry name" value="Polysacch_Deacetylase"/>
</dbReference>
<proteinExistence type="predicted"/>
<keyword evidence="1" id="KW-0732">Signal</keyword>
<keyword evidence="4" id="KW-1185">Reference proteome</keyword>
<dbReference type="InterPro" id="IPR002509">
    <property type="entry name" value="NODB_dom"/>
</dbReference>
<dbReference type="InterPro" id="IPR011330">
    <property type="entry name" value="Glyco_hydro/deAcase_b/a-brl"/>
</dbReference>
<organism evidence="3 4">
    <name type="scientific">Rivihabitans pingtungensis</name>
    <dbReference type="NCBI Taxonomy" id="1054498"/>
    <lineage>
        <taxon>Bacteria</taxon>
        <taxon>Pseudomonadati</taxon>
        <taxon>Pseudomonadota</taxon>
        <taxon>Betaproteobacteria</taxon>
        <taxon>Neisseriales</taxon>
        <taxon>Aquaspirillaceae</taxon>
        <taxon>Rivihabitans</taxon>
    </lineage>
</organism>
<dbReference type="PANTHER" id="PTHR34216">
    <property type="match status" value="1"/>
</dbReference>
<protein>
    <submittedName>
        <fullName evidence="3">Peptidoglycan/xylan/chitin deacetylase (PgdA/CDA1 family)</fullName>
    </submittedName>
</protein>
<dbReference type="AlphaFoldDB" id="A0A318KSN3"/>
<dbReference type="GO" id="GO:0005975">
    <property type="term" value="P:carbohydrate metabolic process"/>
    <property type="evidence" value="ECO:0007669"/>
    <property type="project" value="InterPro"/>
</dbReference>
<dbReference type="PROSITE" id="PS51677">
    <property type="entry name" value="NODB"/>
    <property type="match status" value="1"/>
</dbReference>
<comment type="caution">
    <text evidence="3">The sequence shown here is derived from an EMBL/GenBank/DDBJ whole genome shotgun (WGS) entry which is preliminary data.</text>
</comment>
<dbReference type="EMBL" id="QJKI01000003">
    <property type="protein sequence ID" value="PXX80759.1"/>
    <property type="molecule type" value="Genomic_DNA"/>
</dbReference>
<dbReference type="PANTHER" id="PTHR34216:SF13">
    <property type="entry name" value="XYLANASE_CHITIN DEACETYLASE"/>
    <property type="match status" value="1"/>
</dbReference>
<feature type="domain" description="NodB homology" evidence="2">
    <location>
        <begin position="60"/>
        <end position="274"/>
    </location>
</feature>
<name>A0A318KSN3_9NEIS</name>
<dbReference type="Pfam" id="PF01522">
    <property type="entry name" value="Polysacc_deac_1"/>
    <property type="match status" value="1"/>
</dbReference>
<dbReference type="SUPFAM" id="SSF88713">
    <property type="entry name" value="Glycoside hydrolase/deacetylase"/>
    <property type="match status" value="1"/>
</dbReference>
<dbReference type="Gene3D" id="3.20.20.370">
    <property type="entry name" value="Glycoside hydrolase/deacetylase"/>
    <property type="match status" value="1"/>
</dbReference>
<evidence type="ECO:0000256" key="1">
    <source>
        <dbReference type="ARBA" id="ARBA00022729"/>
    </source>
</evidence>
<gene>
    <name evidence="3" type="ORF">DFR34_103100</name>
</gene>
<dbReference type="GO" id="GO:0016810">
    <property type="term" value="F:hydrolase activity, acting on carbon-nitrogen (but not peptide) bonds"/>
    <property type="evidence" value="ECO:0007669"/>
    <property type="project" value="InterPro"/>
</dbReference>